<keyword evidence="3" id="KW-0597">Phosphoprotein</keyword>
<dbReference type="PROSITE" id="PS50088">
    <property type="entry name" value="ANK_REPEAT"/>
    <property type="match status" value="1"/>
</dbReference>
<evidence type="ECO:0000256" key="1">
    <source>
        <dbReference type="ARBA" id="ARBA00004123"/>
    </source>
</evidence>
<dbReference type="SMART" id="SM00248">
    <property type="entry name" value="ANK"/>
    <property type="match status" value="2"/>
</dbReference>
<dbReference type="InterPro" id="IPR036770">
    <property type="entry name" value="Ankyrin_rpt-contain_sf"/>
</dbReference>
<dbReference type="EMBL" id="JAOPHQ010002294">
    <property type="protein sequence ID" value="KAK0147570.1"/>
    <property type="molecule type" value="Genomic_DNA"/>
</dbReference>
<feature type="region of interest" description="Disordered" evidence="10">
    <location>
        <begin position="288"/>
        <end position="345"/>
    </location>
</feature>
<dbReference type="Pfam" id="PF12796">
    <property type="entry name" value="Ank_2"/>
    <property type="match status" value="1"/>
</dbReference>
<dbReference type="PROSITE" id="PS50297">
    <property type="entry name" value="ANK_REP_REGION"/>
    <property type="match status" value="1"/>
</dbReference>
<evidence type="ECO:0000256" key="8">
    <source>
        <dbReference type="ARBA" id="ARBA00030802"/>
    </source>
</evidence>
<evidence type="ECO:0000313" key="13">
    <source>
        <dbReference type="Proteomes" id="UP001174136"/>
    </source>
</evidence>
<dbReference type="Gene3D" id="1.25.40.20">
    <property type="entry name" value="Ankyrin repeat-containing domain"/>
    <property type="match status" value="1"/>
</dbReference>
<reference evidence="12" key="1">
    <citation type="journal article" date="2023" name="Front. Mar. Sci.">
        <title>A new Merluccius polli reference genome to investigate the effects of global change in West African waters.</title>
        <authorList>
            <person name="Mateo J.L."/>
            <person name="Blanco-Fernandez C."/>
            <person name="Garcia-Vazquez E."/>
            <person name="Machado-Schiaffino G."/>
        </authorList>
    </citation>
    <scope>NUCLEOTIDE SEQUENCE</scope>
    <source>
        <strain evidence="12">C29</strain>
        <tissue evidence="12">Fin</tissue>
    </source>
</reference>
<dbReference type="SUPFAM" id="SSF48403">
    <property type="entry name" value="Ankyrin repeat"/>
    <property type="match status" value="1"/>
</dbReference>
<accession>A0AA47P4P5</accession>
<name>A0AA47P4P5_MERPO</name>
<keyword evidence="13" id="KW-1185">Reference proteome</keyword>
<dbReference type="EMBL" id="JAOPHQ010002068">
    <property type="protein sequence ID" value="KAK0148220.1"/>
    <property type="molecule type" value="Genomic_DNA"/>
</dbReference>
<evidence type="ECO:0000256" key="2">
    <source>
        <dbReference type="ARBA" id="ARBA00014259"/>
    </source>
</evidence>
<organism evidence="12 13">
    <name type="scientific">Merluccius polli</name>
    <name type="common">Benguela hake</name>
    <name type="synonym">Merluccius cadenati</name>
    <dbReference type="NCBI Taxonomy" id="89951"/>
    <lineage>
        <taxon>Eukaryota</taxon>
        <taxon>Metazoa</taxon>
        <taxon>Chordata</taxon>
        <taxon>Craniata</taxon>
        <taxon>Vertebrata</taxon>
        <taxon>Euteleostomi</taxon>
        <taxon>Actinopterygii</taxon>
        <taxon>Neopterygii</taxon>
        <taxon>Teleostei</taxon>
        <taxon>Neoteleostei</taxon>
        <taxon>Acanthomorphata</taxon>
        <taxon>Zeiogadaria</taxon>
        <taxon>Gadariae</taxon>
        <taxon>Gadiformes</taxon>
        <taxon>Gadoidei</taxon>
        <taxon>Merlucciidae</taxon>
        <taxon>Merluccius</taxon>
    </lineage>
</organism>
<feature type="compositionally biased region" description="Basic and acidic residues" evidence="10">
    <location>
        <begin position="300"/>
        <end position="337"/>
    </location>
</feature>
<dbReference type="Proteomes" id="UP001174136">
    <property type="component" value="Unassembled WGS sequence"/>
</dbReference>
<dbReference type="InterPro" id="IPR002110">
    <property type="entry name" value="Ankyrin_rpt"/>
</dbReference>
<comment type="subcellular location">
    <subcellularLocation>
        <location evidence="1">Nucleus</location>
    </subcellularLocation>
</comment>
<evidence type="ECO:0000256" key="5">
    <source>
        <dbReference type="ARBA" id="ARBA00023043"/>
    </source>
</evidence>
<evidence type="ECO:0000313" key="12">
    <source>
        <dbReference type="EMBL" id="KAK0148220.1"/>
    </source>
</evidence>
<dbReference type="PANTHER" id="PTHR15263">
    <property type="entry name" value="I-KAPPA-B-LIKE PROTEIN IKBL"/>
    <property type="match status" value="1"/>
</dbReference>
<dbReference type="PANTHER" id="PTHR15263:SF1">
    <property type="entry name" value="NF-KAPPA-B INHIBITOR-LIKE PROTEIN 1"/>
    <property type="match status" value="1"/>
</dbReference>
<dbReference type="InterPro" id="IPR038753">
    <property type="entry name" value="NFKBIL1"/>
</dbReference>
<protein>
    <recommendedName>
        <fullName evidence="2">NF-kappa-B inhibitor-like protein 1</fullName>
    </recommendedName>
    <alternativeName>
        <fullName evidence="7">Inhibitor of kappa B-like protein</fullName>
    </alternativeName>
    <alternativeName>
        <fullName evidence="8">Nuclear factor of kappa light polypeptide gene enhancer in B-cells inhibitor-like 1</fullName>
    </alternativeName>
</protein>
<dbReference type="GO" id="GO:0043124">
    <property type="term" value="P:negative regulation of canonical NF-kappaB signal transduction"/>
    <property type="evidence" value="ECO:0007669"/>
    <property type="project" value="InterPro"/>
</dbReference>
<keyword evidence="4" id="KW-0677">Repeat</keyword>
<evidence type="ECO:0000256" key="10">
    <source>
        <dbReference type="SAM" id="MobiDB-lite"/>
    </source>
</evidence>
<dbReference type="GO" id="GO:0005634">
    <property type="term" value="C:nucleus"/>
    <property type="evidence" value="ECO:0007669"/>
    <property type="project" value="UniProtKB-SubCell"/>
</dbReference>
<evidence type="ECO:0000256" key="4">
    <source>
        <dbReference type="ARBA" id="ARBA00022737"/>
    </source>
</evidence>
<dbReference type="AlphaFoldDB" id="A0AA47P4P5"/>
<sequence>MALSSPRSQPVLSISCFSLCIRWYVEKTFKAEDLAEAEEDILNTECFSKYRNKQKCKENHCTAKHRITSTGTTDFCSLTTQTTRVTFPMLSHKQKRVFKYVEAGSLLKLKSYLRKHKDVDMNFSRGRKDRAPLHVACSLGDDAVLRLLLKHGADVTRRDRKGNTSLHIAANRALKHGQRAYEDLVVPLRKSCPEAMHAKNSAGVTPEDLLQWVKEEQPSVSQQPVVDPEKVWREKLFGECEDEFFESFGVYDADDFLPVDDDEEDFGDWADRIRKEYFDQKNAEAQRLAASSSGWKRKTSSKDREEEERANKQLQEKLQKEHEEYLARAKRKEEETRRAKKRRYDKQCEATFQSGASAPDASAPGATLTYEDIPWPVPRGTVANMLEVMLHGADRADRPAFRKLLKRQQTLWHPDRFAQRCGSRLDETDRQRILDTVTALSQELNRLAQTLRD</sequence>
<gene>
    <name evidence="12" type="primary">NFKBIL1_0</name>
    <name evidence="11" type="synonym">NFKBIL1_1</name>
    <name evidence="12" type="ORF">N1851_011853</name>
    <name evidence="11" type="ORF">N1851_012937</name>
</gene>
<evidence type="ECO:0000256" key="7">
    <source>
        <dbReference type="ARBA" id="ARBA00030621"/>
    </source>
</evidence>
<comment type="caution">
    <text evidence="12">The sequence shown here is derived from an EMBL/GenBank/DDBJ whole genome shotgun (WGS) entry which is preliminary data.</text>
</comment>
<keyword evidence="6" id="KW-0539">Nucleus</keyword>
<evidence type="ECO:0000256" key="6">
    <source>
        <dbReference type="ARBA" id="ARBA00023242"/>
    </source>
</evidence>
<evidence type="ECO:0000313" key="11">
    <source>
        <dbReference type="EMBL" id="KAK0147570.1"/>
    </source>
</evidence>
<proteinExistence type="predicted"/>
<evidence type="ECO:0000256" key="9">
    <source>
        <dbReference type="PROSITE-ProRule" id="PRU00023"/>
    </source>
</evidence>
<evidence type="ECO:0000256" key="3">
    <source>
        <dbReference type="ARBA" id="ARBA00022553"/>
    </source>
</evidence>
<keyword evidence="5 9" id="KW-0040">ANK repeat</keyword>
<feature type="repeat" description="ANK" evidence="9">
    <location>
        <begin position="128"/>
        <end position="160"/>
    </location>
</feature>